<dbReference type="EMBL" id="LBHB01000001">
    <property type="protein sequence ID" value="KLE34991.1"/>
    <property type="molecule type" value="Genomic_DNA"/>
</dbReference>
<dbReference type="GO" id="GO:0005886">
    <property type="term" value="C:plasma membrane"/>
    <property type="evidence" value="ECO:0007669"/>
    <property type="project" value="UniProtKB-SubCell"/>
</dbReference>
<feature type="chain" id="PRO_5002579455" evidence="8">
    <location>
        <begin position="30"/>
        <end position="672"/>
    </location>
</feature>
<dbReference type="InterPro" id="IPR013766">
    <property type="entry name" value="Thioredoxin_domain"/>
</dbReference>
<feature type="transmembrane region" description="Helical" evidence="7">
    <location>
        <begin position="530"/>
        <end position="547"/>
    </location>
</feature>
<keyword evidence="4" id="KW-0201">Cytochrome c-type biogenesis</keyword>
<feature type="transmembrane region" description="Helical" evidence="7">
    <location>
        <begin position="333"/>
        <end position="354"/>
    </location>
</feature>
<feature type="domain" description="Thioredoxin" evidence="9">
    <location>
        <begin position="547"/>
        <end position="672"/>
    </location>
</feature>
<evidence type="ECO:0000256" key="3">
    <source>
        <dbReference type="ARBA" id="ARBA00022692"/>
    </source>
</evidence>
<feature type="transmembrane region" description="Helical" evidence="7">
    <location>
        <begin position="441"/>
        <end position="461"/>
    </location>
</feature>
<dbReference type="Pfam" id="PF11412">
    <property type="entry name" value="DsbD_N"/>
    <property type="match status" value="1"/>
</dbReference>
<comment type="caution">
    <text evidence="10">The sequence shown here is derived from an EMBL/GenBank/DDBJ whole genome shotgun (WGS) entry which is preliminary data.</text>
</comment>
<gene>
    <name evidence="10" type="ORF">AAW00_00340</name>
</gene>
<dbReference type="PROSITE" id="PS51352">
    <property type="entry name" value="THIOREDOXIN_2"/>
    <property type="match status" value="1"/>
</dbReference>
<dbReference type="PANTHER" id="PTHR32234:SF3">
    <property type="entry name" value="SUPPRESSION OF COPPER SENSITIVITY PROTEIN"/>
    <property type="match status" value="1"/>
</dbReference>
<name>A0A0G9MW88_9SPHN</name>
<evidence type="ECO:0000313" key="10">
    <source>
        <dbReference type="EMBL" id="KLE34991.1"/>
    </source>
</evidence>
<comment type="subcellular location">
    <subcellularLocation>
        <location evidence="1">Cell membrane</location>
        <topology evidence="1">Multi-pass membrane protein</topology>
    </subcellularLocation>
</comment>
<reference evidence="10 11" key="1">
    <citation type="submission" date="2015-04" db="EMBL/GenBank/DDBJ databases">
        <title>The draft genome sequence of Erythrobacter luteus KA37.</title>
        <authorList>
            <person name="Zhuang L."/>
            <person name="Liu Y."/>
            <person name="Shao Z."/>
        </authorList>
    </citation>
    <scope>NUCLEOTIDE SEQUENCE [LARGE SCALE GENOMIC DNA]</scope>
    <source>
        <strain evidence="10 11">KA37</strain>
    </source>
</reference>
<feature type="transmembrane region" description="Helical" evidence="7">
    <location>
        <begin position="481"/>
        <end position="498"/>
    </location>
</feature>
<feature type="transmembrane region" description="Helical" evidence="7">
    <location>
        <begin position="374"/>
        <end position="393"/>
    </location>
</feature>
<evidence type="ECO:0000256" key="1">
    <source>
        <dbReference type="ARBA" id="ARBA00004651"/>
    </source>
</evidence>
<feature type="transmembrane region" description="Helical" evidence="7">
    <location>
        <begin position="288"/>
        <end position="312"/>
    </location>
</feature>
<keyword evidence="5 7" id="KW-1133">Transmembrane helix</keyword>
<keyword evidence="6 7" id="KW-0472">Membrane</keyword>
<dbReference type="InterPro" id="IPR028250">
    <property type="entry name" value="DsbDN"/>
</dbReference>
<feature type="transmembrane region" description="Helical" evidence="7">
    <location>
        <begin position="504"/>
        <end position="523"/>
    </location>
</feature>
<evidence type="ECO:0000259" key="9">
    <source>
        <dbReference type="PROSITE" id="PS51352"/>
    </source>
</evidence>
<keyword evidence="11" id="KW-1185">Reference proteome</keyword>
<proteinExistence type="predicted"/>
<evidence type="ECO:0000256" key="8">
    <source>
        <dbReference type="SAM" id="SignalP"/>
    </source>
</evidence>
<evidence type="ECO:0000256" key="4">
    <source>
        <dbReference type="ARBA" id="ARBA00022748"/>
    </source>
</evidence>
<dbReference type="InterPro" id="IPR035671">
    <property type="entry name" value="DsbD_gamma"/>
</dbReference>
<evidence type="ECO:0000256" key="6">
    <source>
        <dbReference type="ARBA" id="ARBA00023136"/>
    </source>
</evidence>
<evidence type="ECO:0000313" key="11">
    <source>
        <dbReference type="Proteomes" id="UP000053464"/>
    </source>
</evidence>
<dbReference type="Gene3D" id="3.40.30.10">
    <property type="entry name" value="Glutaredoxin"/>
    <property type="match status" value="1"/>
</dbReference>
<dbReference type="Proteomes" id="UP000053464">
    <property type="component" value="Unassembled WGS sequence"/>
</dbReference>
<dbReference type="InterPro" id="IPR036249">
    <property type="entry name" value="Thioredoxin-like_sf"/>
</dbReference>
<organism evidence="10 11">
    <name type="scientific">Aurantiacibacter luteus</name>
    <dbReference type="NCBI Taxonomy" id="1581420"/>
    <lineage>
        <taxon>Bacteria</taxon>
        <taxon>Pseudomonadati</taxon>
        <taxon>Pseudomonadota</taxon>
        <taxon>Alphaproteobacteria</taxon>
        <taxon>Sphingomonadales</taxon>
        <taxon>Erythrobacteraceae</taxon>
        <taxon>Aurantiacibacter</taxon>
    </lineage>
</organism>
<feature type="signal peptide" evidence="8">
    <location>
        <begin position="1"/>
        <end position="29"/>
    </location>
</feature>
<dbReference type="Pfam" id="PF13899">
    <property type="entry name" value="Thioredoxin_7"/>
    <property type="match status" value="1"/>
</dbReference>
<dbReference type="GO" id="GO:0017004">
    <property type="term" value="P:cytochrome complex assembly"/>
    <property type="evidence" value="ECO:0007669"/>
    <property type="project" value="UniProtKB-KW"/>
</dbReference>
<accession>A0A0G9MW88</accession>
<dbReference type="AlphaFoldDB" id="A0A0G9MW88"/>
<evidence type="ECO:0000256" key="2">
    <source>
        <dbReference type="ARBA" id="ARBA00022475"/>
    </source>
</evidence>
<dbReference type="GO" id="GO:0015035">
    <property type="term" value="F:protein-disulfide reductase activity"/>
    <property type="evidence" value="ECO:0007669"/>
    <property type="project" value="TreeGrafter"/>
</dbReference>
<feature type="transmembrane region" description="Helical" evidence="7">
    <location>
        <begin position="405"/>
        <end position="435"/>
    </location>
</feature>
<keyword evidence="8" id="KW-0732">Signal</keyword>
<dbReference type="Pfam" id="PF02683">
    <property type="entry name" value="DsbD_TM"/>
    <property type="match status" value="1"/>
</dbReference>
<dbReference type="CDD" id="cd02953">
    <property type="entry name" value="DsbDgamma"/>
    <property type="match status" value="1"/>
</dbReference>
<evidence type="ECO:0000256" key="5">
    <source>
        <dbReference type="ARBA" id="ARBA00022989"/>
    </source>
</evidence>
<evidence type="ECO:0000256" key="7">
    <source>
        <dbReference type="SAM" id="Phobius"/>
    </source>
</evidence>
<sequence>MQASLTLMRYLLAALLLWAHLLFVMPADAQAPLQANRIAADLVAEHAPVPGETLTVALRFRPQEGWHGYWSNPGEAGLGMTLDWRLPPGWRAGEPQYPVPELLWLFDIANHAYERDYAVLVPLEVPEGAMPGAPVTLDAQWLACSDQLCVPERATLTLRYPQASPAFAAQFDADRAAIPPPLESRARFAFSPDRLRLAIPLPAAMTIGDPHVFIAQQNLVDYGAVQTYSREGDLLVAEIPRGGLREEASLVGGILAFGNGEGVRFEAVAGDVPTGGRPLRGEGSDAPLWLLLGGALLGGLLLNLMPCVFPILSLKALTLARVGESEAKARAEGVAYTAGVVLACTALGAIMLLLRGAGEQVGWAFQLQQPLVVAALLVLAVLVTANLAGLFELPMLPIRSGGRMSAFATGLLAAVVATPCTGPFMAAAMGAALLLPAPEAMLLFAALGLGLALPFLLLGFVPPLRRLLPRPGAWMERFRRIMAVPMGLTALALVWLAWRLGGLHFAFAALALGVLLVTLFVAWRWDNLPVAAIAGAVALYFVASLPFRAEEQAAAAEASLLDPVPFSETALAEARASGRPVFLWFTADWCVTCKVNERVAIEREDTRAAFAAAGVTAVRGDWTRADPAITRFLEAQGAAGVPLYLWYPAGGGTPEQLPQILTPAMLAQRAAR</sequence>
<dbReference type="GO" id="GO:0045454">
    <property type="term" value="P:cell redox homeostasis"/>
    <property type="evidence" value="ECO:0007669"/>
    <property type="project" value="TreeGrafter"/>
</dbReference>
<keyword evidence="3 7" id="KW-0812">Transmembrane</keyword>
<dbReference type="SUPFAM" id="SSF52833">
    <property type="entry name" value="Thioredoxin-like"/>
    <property type="match status" value="1"/>
</dbReference>
<dbReference type="PATRIC" id="fig|1581420.6.peg.69"/>
<dbReference type="STRING" id="1581420.AAW00_00340"/>
<keyword evidence="2" id="KW-1003">Cell membrane</keyword>
<dbReference type="OrthoDB" id="9811036at2"/>
<dbReference type="InterPro" id="IPR003834">
    <property type="entry name" value="Cyt_c_assmbl_TM_dom"/>
</dbReference>
<dbReference type="PANTHER" id="PTHR32234">
    <property type="entry name" value="THIOL:DISULFIDE INTERCHANGE PROTEIN DSBD"/>
    <property type="match status" value="1"/>
</dbReference>
<protein>
    <submittedName>
        <fullName evidence="10">Thiol:disulfide interchange protein</fullName>
    </submittedName>
</protein>